<keyword evidence="3" id="KW-0862">Zinc</keyword>
<dbReference type="PROSITE" id="PS51805">
    <property type="entry name" value="EPHD"/>
    <property type="match status" value="1"/>
</dbReference>
<evidence type="ECO:0000313" key="5">
    <source>
        <dbReference type="EMBL" id="KAK2192027.1"/>
    </source>
</evidence>
<comment type="caution">
    <text evidence="5">The sequence shown here is derived from an EMBL/GenBank/DDBJ whole genome shotgun (WGS) entry which is preliminary data.</text>
</comment>
<gene>
    <name evidence="5" type="ORF">NP493_40g03003</name>
</gene>
<dbReference type="EMBL" id="JAODUO010000040">
    <property type="protein sequence ID" value="KAK2192027.1"/>
    <property type="molecule type" value="Genomic_DNA"/>
</dbReference>
<dbReference type="InterPro" id="IPR013083">
    <property type="entry name" value="Znf_RING/FYVE/PHD"/>
</dbReference>
<dbReference type="Pfam" id="PF13771">
    <property type="entry name" value="zf-HC5HC2H"/>
    <property type="match status" value="1"/>
</dbReference>
<evidence type="ECO:0000256" key="1">
    <source>
        <dbReference type="ARBA" id="ARBA00022723"/>
    </source>
</evidence>
<dbReference type="InterPro" id="IPR034732">
    <property type="entry name" value="EPHD"/>
</dbReference>
<dbReference type="InterPro" id="IPR051188">
    <property type="entry name" value="PHD-type_Zinc_Finger"/>
</dbReference>
<name>A0AAD9UJY9_RIDPI</name>
<accession>A0AAD9UJY9</accession>
<keyword evidence="1" id="KW-0479">Metal-binding</keyword>
<dbReference type="Gene3D" id="3.30.40.10">
    <property type="entry name" value="Zinc/RING finger domain, C3HC4 (zinc finger)"/>
    <property type="match status" value="1"/>
</dbReference>
<dbReference type="Proteomes" id="UP001209878">
    <property type="component" value="Unassembled WGS sequence"/>
</dbReference>
<dbReference type="GO" id="GO:0005634">
    <property type="term" value="C:nucleus"/>
    <property type="evidence" value="ECO:0007669"/>
    <property type="project" value="TreeGrafter"/>
</dbReference>
<sequence>MLGQCHDEDRFGGFILDEVQAEITRGRLLKCYVCKNAGDTAKDQQNGATCGCAISKCNATFHYPCAKESAITARLLNKKTCNIQYVYVSSLHLIITQISGSQPNIGSPNHS</sequence>
<reference evidence="5" key="1">
    <citation type="journal article" date="2023" name="Mol. Biol. Evol.">
        <title>Third-Generation Sequencing Reveals the Adaptive Role of the Epigenome in Three Deep-Sea Polychaetes.</title>
        <authorList>
            <person name="Perez M."/>
            <person name="Aroh O."/>
            <person name="Sun Y."/>
            <person name="Lan Y."/>
            <person name="Juniper S.K."/>
            <person name="Young C.R."/>
            <person name="Angers B."/>
            <person name="Qian P.Y."/>
        </authorList>
    </citation>
    <scope>NUCLEOTIDE SEQUENCE</scope>
    <source>
        <strain evidence="5">R07B-5</strain>
    </source>
</reference>
<keyword evidence="2" id="KW-0863">Zinc-finger</keyword>
<dbReference type="PANTHER" id="PTHR12420:SF42">
    <property type="entry name" value="G2_M PHASE-SPECIFIC E3 UBIQUITIN-PROTEIN LIGASE"/>
    <property type="match status" value="1"/>
</dbReference>
<keyword evidence="6" id="KW-1185">Reference proteome</keyword>
<organism evidence="5 6">
    <name type="scientific">Ridgeia piscesae</name>
    <name type="common">Tubeworm</name>
    <dbReference type="NCBI Taxonomy" id="27915"/>
    <lineage>
        <taxon>Eukaryota</taxon>
        <taxon>Metazoa</taxon>
        <taxon>Spiralia</taxon>
        <taxon>Lophotrochozoa</taxon>
        <taxon>Annelida</taxon>
        <taxon>Polychaeta</taxon>
        <taxon>Sedentaria</taxon>
        <taxon>Canalipalpata</taxon>
        <taxon>Sabellida</taxon>
        <taxon>Siboglinidae</taxon>
        <taxon>Ridgeia</taxon>
    </lineage>
</organism>
<protein>
    <recommendedName>
        <fullName evidence="4">PHD-type domain-containing protein</fullName>
    </recommendedName>
</protein>
<dbReference type="AlphaFoldDB" id="A0AAD9UJY9"/>
<dbReference type="PANTHER" id="PTHR12420">
    <property type="entry name" value="PHD FINGER PROTEIN"/>
    <property type="match status" value="1"/>
</dbReference>
<evidence type="ECO:0000256" key="3">
    <source>
        <dbReference type="ARBA" id="ARBA00022833"/>
    </source>
</evidence>
<feature type="domain" description="PHD-type" evidence="4">
    <location>
        <begin position="1"/>
        <end position="95"/>
    </location>
</feature>
<proteinExistence type="predicted"/>
<dbReference type="GO" id="GO:0008270">
    <property type="term" value="F:zinc ion binding"/>
    <property type="evidence" value="ECO:0007669"/>
    <property type="project" value="UniProtKB-KW"/>
</dbReference>
<evidence type="ECO:0000313" key="6">
    <source>
        <dbReference type="Proteomes" id="UP001209878"/>
    </source>
</evidence>
<evidence type="ECO:0000259" key="4">
    <source>
        <dbReference type="PROSITE" id="PS51805"/>
    </source>
</evidence>
<evidence type="ECO:0000256" key="2">
    <source>
        <dbReference type="ARBA" id="ARBA00022771"/>
    </source>
</evidence>